<accession>A0A183F5A9</accession>
<name>A0A183F5A9_HELPZ</name>
<dbReference type="Proteomes" id="UP000050761">
    <property type="component" value="Unassembled WGS sequence"/>
</dbReference>
<dbReference type="AlphaFoldDB" id="A0A183F5A9"/>
<reference evidence="3" key="1">
    <citation type="submission" date="2019-09" db="UniProtKB">
        <authorList>
            <consortium name="WormBaseParasite"/>
        </authorList>
    </citation>
    <scope>IDENTIFICATION</scope>
</reference>
<keyword evidence="2" id="KW-1185">Reference proteome</keyword>
<feature type="compositionally biased region" description="Polar residues" evidence="1">
    <location>
        <begin position="10"/>
        <end position="26"/>
    </location>
</feature>
<evidence type="ECO:0000256" key="1">
    <source>
        <dbReference type="SAM" id="MobiDB-lite"/>
    </source>
</evidence>
<evidence type="ECO:0000313" key="2">
    <source>
        <dbReference type="Proteomes" id="UP000050761"/>
    </source>
</evidence>
<organism evidence="2 3">
    <name type="scientific">Heligmosomoides polygyrus</name>
    <name type="common">Parasitic roundworm</name>
    <dbReference type="NCBI Taxonomy" id="6339"/>
    <lineage>
        <taxon>Eukaryota</taxon>
        <taxon>Metazoa</taxon>
        <taxon>Ecdysozoa</taxon>
        <taxon>Nematoda</taxon>
        <taxon>Chromadorea</taxon>
        <taxon>Rhabditida</taxon>
        <taxon>Rhabditina</taxon>
        <taxon>Rhabditomorpha</taxon>
        <taxon>Strongyloidea</taxon>
        <taxon>Heligmosomidae</taxon>
        <taxon>Heligmosomoides</taxon>
    </lineage>
</organism>
<proteinExistence type="predicted"/>
<sequence>LSHLSKLFLGQTSTQTSSAVPETSSAHLPPPIDLTTVLGWKNALEKIEQAAPYWLREEAPQRGCP</sequence>
<feature type="region of interest" description="Disordered" evidence="1">
    <location>
        <begin position="1"/>
        <end position="28"/>
    </location>
</feature>
<protein>
    <submittedName>
        <fullName evidence="3">Gag protein</fullName>
    </submittedName>
</protein>
<evidence type="ECO:0000313" key="3">
    <source>
        <dbReference type="WBParaSite" id="HPBE_0000135101-mRNA-1"/>
    </source>
</evidence>
<dbReference type="WBParaSite" id="HPBE_0000135101-mRNA-1">
    <property type="protein sequence ID" value="HPBE_0000135101-mRNA-1"/>
    <property type="gene ID" value="HPBE_0000135101"/>
</dbReference>